<proteinExistence type="predicted"/>
<dbReference type="EMBL" id="JANBPW010003780">
    <property type="protein sequence ID" value="KAJ1936709.1"/>
    <property type="molecule type" value="Genomic_DNA"/>
</dbReference>
<evidence type="ECO:0000313" key="2">
    <source>
        <dbReference type="Proteomes" id="UP001150603"/>
    </source>
</evidence>
<sequence>MSQQQNLASGTLGSAGQMFGSSASARFSGSGSYGNSQFGSLPTSAGRHPNASIARPIATLSSTRRASLLHKARHELPSLFGDRKSASVVAAAKTGTAYSAAISAHLASTAATTSASLMGGIGGSAALPDMAEYVPGTRVTRQQAMAESTRDHILQTAHQLYSTNARDPTLIEMLLCLHRLHPRHLPTLLLLACAYFSSSQPEKSLEYNEVILKIDPNYVEAMSNIGTTLRSMGRSSEAETWWWQAVKLRPGYWDAVENLMGVLCNPAQQQQQTGTPKSPLRKAEAMATTGPRYREALQLCEFVDSSLHIRNDVSKDGTGKVSKYQVQDKQLSRLQSLLYSEGNLRFALGDIAGARHEYEKAMEAILGGYKLDEIIVRIAYIGSQESVNQMFHKQLNNQAPPSHNLNIKNLPLTLLAPQNAIRMLQILFPETNGVLPGLVALAGKAAVQQTAGSHAASAQLQQANQVASNLLLTLAKLHQDHAVVAQPLSIVLPLYYMSLSLVPSPSTCNNLGIILSAIPSPSTPTMVPS</sequence>
<reference evidence="1" key="1">
    <citation type="submission" date="2022-07" db="EMBL/GenBank/DDBJ databases">
        <title>Phylogenomic reconstructions and comparative analyses of Kickxellomycotina fungi.</title>
        <authorList>
            <person name="Reynolds N.K."/>
            <person name="Stajich J.E."/>
            <person name="Barry K."/>
            <person name="Grigoriev I.V."/>
            <person name="Crous P."/>
            <person name="Smith M.E."/>
        </authorList>
    </citation>
    <scope>NUCLEOTIDE SEQUENCE</scope>
    <source>
        <strain evidence="1">NRRL 5244</strain>
    </source>
</reference>
<feature type="non-terminal residue" evidence="1">
    <location>
        <position position="529"/>
    </location>
</feature>
<evidence type="ECO:0000313" key="1">
    <source>
        <dbReference type="EMBL" id="KAJ1936709.1"/>
    </source>
</evidence>
<protein>
    <submittedName>
        <fullName evidence="1">Uncharacterized protein</fullName>
    </submittedName>
</protein>
<accession>A0ACC1J464</accession>
<gene>
    <name evidence="1" type="ORF">FBU59_004970</name>
</gene>
<name>A0ACC1J464_9FUNG</name>
<comment type="caution">
    <text evidence="1">The sequence shown here is derived from an EMBL/GenBank/DDBJ whole genome shotgun (WGS) entry which is preliminary data.</text>
</comment>
<keyword evidence="2" id="KW-1185">Reference proteome</keyword>
<dbReference type="Proteomes" id="UP001150603">
    <property type="component" value="Unassembled WGS sequence"/>
</dbReference>
<organism evidence="1 2">
    <name type="scientific">Linderina macrospora</name>
    <dbReference type="NCBI Taxonomy" id="4868"/>
    <lineage>
        <taxon>Eukaryota</taxon>
        <taxon>Fungi</taxon>
        <taxon>Fungi incertae sedis</taxon>
        <taxon>Zoopagomycota</taxon>
        <taxon>Kickxellomycotina</taxon>
        <taxon>Kickxellomycetes</taxon>
        <taxon>Kickxellales</taxon>
        <taxon>Kickxellaceae</taxon>
        <taxon>Linderina</taxon>
    </lineage>
</organism>